<keyword evidence="7 17" id="KW-0285">Flavoprotein</keyword>
<accession>A0ABQ4SRJ9</accession>
<dbReference type="Gene3D" id="3.30.390.30">
    <property type="match status" value="1"/>
</dbReference>
<dbReference type="InterPro" id="IPR012999">
    <property type="entry name" value="Pyr_OxRdtase_I_AS"/>
</dbReference>
<evidence type="ECO:0000256" key="4">
    <source>
        <dbReference type="ARBA" id="ARBA00012661"/>
    </source>
</evidence>
<reference evidence="20" key="2">
    <citation type="submission" date="2021-08" db="EMBL/GenBank/DDBJ databases">
        <authorList>
            <person name="Tani A."/>
            <person name="Ola A."/>
            <person name="Ogura Y."/>
            <person name="Katsura K."/>
            <person name="Hayashi T."/>
        </authorList>
    </citation>
    <scope>NUCLEOTIDE SEQUENCE</scope>
    <source>
        <strain evidence="20">DSM 17168</strain>
    </source>
</reference>
<sequence>MNSDCCAPDRSGQDRYDLVILGSGSTAFAAALAAQDMGKTAVMTEERVIGGTCVNRGCLPSKNLIEAAKLIFDARNPRYPGLETCGPGLKVNFAELIAQKDEVIRVYRGKKYDSLVGGQFSIEEGRSRFLDGNTVEIGGKRLTGKRFLIATGSRPVVPDIPGLDEVPYLTSDLLTHDEASELKELPASLLIVGGGYIALELGQMFARFGTEVTILDRNAQVLAHGYEPAVGQAIGQVFAEEGISIVPHATVEGVRSEGAGVVAEVRVGKGRRTFRAERLLIAAGRRPNTDEIGLEAAGVAVNARGEVEVDAQLRTSAPHIFAAGDVIGRLHESQMATPVGARQGGIAAHNALDGNDLRNFDGRVIPRAVFTDPPIGIVGVTEAEAIAAGHRCWCATIPMELVPRAGAIRDTRGLIKMVADAGSNEVLGVSMVGAGAPEVIHEAAIAMRFRATLDDYIDQLHVYPTMAEALKIVAIARYKDPAKLSCCAE</sequence>
<evidence type="ECO:0000256" key="6">
    <source>
        <dbReference type="ARBA" id="ARBA00022466"/>
    </source>
</evidence>
<dbReference type="PANTHER" id="PTHR43014:SF4">
    <property type="entry name" value="PYRIDINE NUCLEOTIDE-DISULFIDE OXIDOREDUCTASE RCLA-RELATED"/>
    <property type="match status" value="1"/>
</dbReference>
<dbReference type="PRINTS" id="PR00411">
    <property type="entry name" value="PNDRDTASEI"/>
</dbReference>
<dbReference type="Pfam" id="PF02852">
    <property type="entry name" value="Pyr_redox_dim"/>
    <property type="match status" value="1"/>
</dbReference>
<keyword evidence="11" id="KW-0476">Mercury</keyword>
<gene>
    <name evidence="20" type="primary">merA_2</name>
    <name evidence="20" type="ORF">GMJLKIPL_6392</name>
</gene>
<comment type="cofactor">
    <cofactor evidence="1">
        <name>FAD</name>
        <dbReference type="ChEBI" id="CHEBI:57692"/>
    </cofactor>
</comment>
<dbReference type="InterPro" id="IPR021179">
    <property type="entry name" value="Mercury_reductase_MerA"/>
</dbReference>
<evidence type="ECO:0000256" key="5">
    <source>
        <dbReference type="ARBA" id="ARBA00014791"/>
    </source>
</evidence>
<dbReference type="PRINTS" id="PR00368">
    <property type="entry name" value="FADPNR"/>
</dbReference>
<dbReference type="PROSITE" id="PS00076">
    <property type="entry name" value="PYRIDINE_REDOX_1"/>
    <property type="match status" value="1"/>
</dbReference>
<dbReference type="InterPro" id="IPR004099">
    <property type="entry name" value="Pyr_nucl-diS_OxRdtase_dimer"/>
</dbReference>
<evidence type="ECO:0000256" key="2">
    <source>
        <dbReference type="ARBA" id="ARBA00007532"/>
    </source>
</evidence>
<dbReference type="Pfam" id="PF07992">
    <property type="entry name" value="Pyr_redox_2"/>
    <property type="match status" value="1"/>
</dbReference>
<keyword evidence="21" id="KW-1185">Reference proteome</keyword>
<keyword evidence="9 17" id="KW-0274">FAD</keyword>
<comment type="similarity">
    <text evidence="2 17">Belongs to the class-I pyridine nucleotide-disulfide oxidoreductase family.</text>
</comment>
<keyword evidence="8" id="KW-0479">Metal-binding</keyword>
<evidence type="ECO:0000256" key="7">
    <source>
        <dbReference type="ARBA" id="ARBA00022630"/>
    </source>
</evidence>
<evidence type="ECO:0000256" key="16">
    <source>
        <dbReference type="ARBA" id="ARBA00048984"/>
    </source>
</evidence>
<keyword evidence="14 17" id="KW-0676">Redox-active center</keyword>
<evidence type="ECO:0000313" key="20">
    <source>
        <dbReference type="EMBL" id="GJE04428.1"/>
    </source>
</evidence>
<evidence type="ECO:0000256" key="12">
    <source>
        <dbReference type="ARBA" id="ARBA00023002"/>
    </source>
</evidence>
<reference evidence="20" key="1">
    <citation type="journal article" date="2021" name="Front. Microbiol.">
        <title>Comprehensive Comparative Genomics and Phenotyping of Methylobacterium Species.</title>
        <authorList>
            <person name="Alessa O."/>
            <person name="Ogura Y."/>
            <person name="Fujitani Y."/>
            <person name="Takami H."/>
            <person name="Hayashi T."/>
            <person name="Sahin N."/>
            <person name="Tani A."/>
        </authorList>
    </citation>
    <scope>NUCLEOTIDE SEQUENCE</scope>
    <source>
        <strain evidence="20">DSM 17168</strain>
    </source>
</reference>
<evidence type="ECO:0000256" key="8">
    <source>
        <dbReference type="ARBA" id="ARBA00022723"/>
    </source>
</evidence>
<comment type="caution">
    <text evidence="20">The sequence shown here is derived from an EMBL/GenBank/DDBJ whole genome shotgun (WGS) entry which is preliminary data.</text>
</comment>
<dbReference type="Proteomes" id="UP001055153">
    <property type="component" value="Unassembled WGS sequence"/>
</dbReference>
<dbReference type="PANTHER" id="PTHR43014">
    <property type="entry name" value="MERCURIC REDUCTASE"/>
    <property type="match status" value="1"/>
</dbReference>
<evidence type="ECO:0000259" key="19">
    <source>
        <dbReference type="Pfam" id="PF07992"/>
    </source>
</evidence>
<proteinExistence type="inferred from homology"/>
<dbReference type="SUPFAM" id="SSF55424">
    <property type="entry name" value="FAD/NAD-linked reductases, dimerisation (C-terminal) domain"/>
    <property type="match status" value="1"/>
</dbReference>
<keyword evidence="6" id="KW-0475">Mercuric resistance</keyword>
<evidence type="ECO:0000256" key="10">
    <source>
        <dbReference type="ARBA" id="ARBA00022857"/>
    </source>
</evidence>
<dbReference type="InterPro" id="IPR036188">
    <property type="entry name" value="FAD/NAD-bd_sf"/>
</dbReference>
<dbReference type="EMBL" id="BPQQ01000121">
    <property type="protein sequence ID" value="GJE04428.1"/>
    <property type="molecule type" value="Genomic_DNA"/>
</dbReference>
<evidence type="ECO:0000313" key="21">
    <source>
        <dbReference type="Proteomes" id="UP001055153"/>
    </source>
</evidence>
<evidence type="ECO:0000256" key="14">
    <source>
        <dbReference type="ARBA" id="ARBA00023284"/>
    </source>
</evidence>
<comment type="subunit">
    <text evidence="3">Homodimer.</text>
</comment>
<evidence type="ECO:0000256" key="13">
    <source>
        <dbReference type="ARBA" id="ARBA00023157"/>
    </source>
</evidence>
<evidence type="ECO:0000256" key="9">
    <source>
        <dbReference type="ARBA" id="ARBA00022827"/>
    </source>
</evidence>
<keyword evidence="10" id="KW-0521">NADP</keyword>
<evidence type="ECO:0000256" key="11">
    <source>
        <dbReference type="ARBA" id="ARBA00022914"/>
    </source>
</evidence>
<dbReference type="EC" id="1.16.1.1" evidence="4"/>
<evidence type="ECO:0000256" key="15">
    <source>
        <dbReference type="ARBA" id="ARBA00031725"/>
    </source>
</evidence>
<dbReference type="InterPro" id="IPR016156">
    <property type="entry name" value="FAD/NAD-linked_Rdtase_dimer_sf"/>
</dbReference>
<protein>
    <recommendedName>
        <fullName evidence="5">Mercuric reductase</fullName>
        <ecNumber evidence="4">1.16.1.1</ecNumber>
    </recommendedName>
    <alternativeName>
        <fullName evidence="15">Hg(II) reductase</fullName>
    </alternativeName>
</protein>
<evidence type="ECO:0000256" key="1">
    <source>
        <dbReference type="ARBA" id="ARBA00001974"/>
    </source>
</evidence>
<dbReference type="InterPro" id="IPR001100">
    <property type="entry name" value="Pyr_nuc-diS_OxRdtase"/>
</dbReference>
<keyword evidence="12 17" id="KW-0560">Oxidoreductase</keyword>
<name>A0ABQ4SRJ9_9HYPH</name>
<feature type="domain" description="FAD/NAD(P)-binding" evidence="19">
    <location>
        <begin position="16"/>
        <end position="336"/>
    </location>
</feature>
<dbReference type="Gene3D" id="3.50.50.60">
    <property type="entry name" value="FAD/NAD(P)-binding domain"/>
    <property type="match status" value="2"/>
</dbReference>
<evidence type="ECO:0000259" key="18">
    <source>
        <dbReference type="Pfam" id="PF02852"/>
    </source>
</evidence>
<evidence type="ECO:0000256" key="3">
    <source>
        <dbReference type="ARBA" id="ARBA00011738"/>
    </source>
</evidence>
<dbReference type="SUPFAM" id="SSF51905">
    <property type="entry name" value="FAD/NAD(P)-binding domain"/>
    <property type="match status" value="1"/>
</dbReference>
<organism evidence="20 21">
    <name type="scientific">Methylobacterium isbiliense</name>
    <dbReference type="NCBI Taxonomy" id="315478"/>
    <lineage>
        <taxon>Bacteria</taxon>
        <taxon>Pseudomonadati</taxon>
        <taxon>Pseudomonadota</taxon>
        <taxon>Alphaproteobacteria</taxon>
        <taxon>Hyphomicrobiales</taxon>
        <taxon>Methylobacteriaceae</taxon>
        <taxon>Methylobacterium</taxon>
    </lineage>
</organism>
<dbReference type="NCBIfam" id="TIGR02053">
    <property type="entry name" value="MerA"/>
    <property type="match status" value="1"/>
</dbReference>
<evidence type="ECO:0000256" key="17">
    <source>
        <dbReference type="RuleBase" id="RU003691"/>
    </source>
</evidence>
<dbReference type="PIRSF" id="PIRSF000350">
    <property type="entry name" value="Mercury_reductase_MerA"/>
    <property type="match status" value="1"/>
</dbReference>
<feature type="domain" description="Pyridine nucleotide-disulphide oxidoreductase dimerisation" evidence="18">
    <location>
        <begin position="365"/>
        <end position="471"/>
    </location>
</feature>
<dbReference type="InterPro" id="IPR023753">
    <property type="entry name" value="FAD/NAD-binding_dom"/>
</dbReference>
<keyword evidence="13" id="KW-1015">Disulfide bond</keyword>
<comment type="catalytic activity">
    <reaction evidence="16">
        <text>Hg + NADP(+) + H(+) = Hg(2+) + NADPH</text>
        <dbReference type="Rhea" id="RHEA:23856"/>
        <dbReference type="ChEBI" id="CHEBI:15378"/>
        <dbReference type="ChEBI" id="CHEBI:16170"/>
        <dbReference type="ChEBI" id="CHEBI:16793"/>
        <dbReference type="ChEBI" id="CHEBI:57783"/>
        <dbReference type="ChEBI" id="CHEBI:58349"/>
        <dbReference type="EC" id="1.16.1.1"/>
    </reaction>
</comment>